<keyword evidence="4" id="KW-0805">Transcription regulation</keyword>
<dbReference type="InterPro" id="IPR036955">
    <property type="entry name" value="AP2/ERF_dom_sf"/>
</dbReference>
<feature type="region of interest" description="Disordered" evidence="9">
    <location>
        <begin position="85"/>
        <end position="134"/>
    </location>
</feature>
<comment type="caution">
    <text evidence="11">The sequence shown here is derived from an EMBL/GenBank/DDBJ whole genome shotgun (WGS) entry which is preliminary data.</text>
</comment>
<evidence type="ECO:0000256" key="7">
    <source>
        <dbReference type="ARBA" id="ARBA00023163"/>
    </source>
</evidence>
<dbReference type="SMART" id="SM00380">
    <property type="entry name" value="AP2"/>
    <property type="match status" value="1"/>
</dbReference>
<gene>
    <name evidence="11" type="ORF">HYC85_013633</name>
</gene>
<dbReference type="CDD" id="cd00018">
    <property type="entry name" value="AP2"/>
    <property type="match status" value="1"/>
</dbReference>
<dbReference type="GO" id="GO:0005634">
    <property type="term" value="C:nucleus"/>
    <property type="evidence" value="ECO:0007669"/>
    <property type="project" value="UniProtKB-SubCell"/>
</dbReference>
<keyword evidence="2" id="KW-0936">Ethylene signaling pathway</keyword>
<evidence type="ECO:0000256" key="5">
    <source>
        <dbReference type="ARBA" id="ARBA00023125"/>
    </source>
</evidence>
<evidence type="ECO:0000259" key="10">
    <source>
        <dbReference type="PROSITE" id="PS51032"/>
    </source>
</evidence>
<dbReference type="InterPro" id="IPR044808">
    <property type="entry name" value="ERF_plant"/>
</dbReference>
<evidence type="ECO:0000256" key="9">
    <source>
        <dbReference type="SAM" id="MobiDB-lite"/>
    </source>
</evidence>
<evidence type="ECO:0000256" key="2">
    <source>
        <dbReference type="ARBA" id="ARBA00022745"/>
    </source>
</evidence>
<dbReference type="PRINTS" id="PR00367">
    <property type="entry name" value="ETHRSPELEMNT"/>
</dbReference>
<evidence type="ECO:0000256" key="3">
    <source>
        <dbReference type="ARBA" id="ARBA00022821"/>
    </source>
</evidence>
<proteinExistence type="predicted"/>
<keyword evidence="6" id="KW-0010">Activator</keyword>
<dbReference type="AlphaFoldDB" id="A0A7J7H7B4"/>
<dbReference type="InterPro" id="IPR016177">
    <property type="entry name" value="DNA-bd_dom_sf"/>
</dbReference>
<keyword evidence="8" id="KW-0539">Nucleus</keyword>
<dbReference type="GO" id="GO:0009873">
    <property type="term" value="P:ethylene-activated signaling pathway"/>
    <property type="evidence" value="ECO:0007669"/>
    <property type="project" value="UniProtKB-KW"/>
</dbReference>
<organism evidence="11 12">
    <name type="scientific">Camellia sinensis</name>
    <name type="common">Tea plant</name>
    <name type="synonym">Thea sinensis</name>
    <dbReference type="NCBI Taxonomy" id="4442"/>
    <lineage>
        <taxon>Eukaryota</taxon>
        <taxon>Viridiplantae</taxon>
        <taxon>Streptophyta</taxon>
        <taxon>Embryophyta</taxon>
        <taxon>Tracheophyta</taxon>
        <taxon>Spermatophyta</taxon>
        <taxon>Magnoliopsida</taxon>
        <taxon>eudicotyledons</taxon>
        <taxon>Gunneridae</taxon>
        <taxon>Pentapetalae</taxon>
        <taxon>asterids</taxon>
        <taxon>Ericales</taxon>
        <taxon>Theaceae</taxon>
        <taxon>Camellia</taxon>
    </lineage>
</organism>
<dbReference type="PROSITE" id="PS51032">
    <property type="entry name" value="AP2_ERF"/>
    <property type="match status" value="1"/>
</dbReference>
<dbReference type="Proteomes" id="UP000593564">
    <property type="component" value="Unassembled WGS sequence"/>
</dbReference>
<comment type="subcellular location">
    <subcellularLocation>
        <location evidence="1">Nucleus</location>
    </subcellularLocation>
</comment>
<dbReference type="SUPFAM" id="SSF54171">
    <property type="entry name" value="DNA-binding domain"/>
    <property type="match status" value="1"/>
</dbReference>
<keyword evidence="7" id="KW-0804">Transcription</keyword>
<feature type="compositionally biased region" description="Polar residues" evidence="9">
    <location>
        <begin position="112"/>
        <end position="125"/>
    </location>
</feature>
<dbReference type="Gene3D" id="3.30.730.10">
    <property type="entry name" value="AP2/ERF domain"/>
    <property type="match status" value="1"/>
</dbReference>
<feature type="domain" description="AP2/ERF" evidence="10">
    <location>
        <begin position="130"/>
        <end position="188"/>
    </location>
</feature>
<dbReference type="GO" id="GO:0000976">
    <property type="term" value="F:transcription cis-regulatory region binding"/>
    <property type="evidence" value="ECO:0007669"/>
    <property type="project" value="UniProtKB-ARBA"/>
</dbReference>
<dbReference type="GO" id="GO:0006952">
    <property type="term" value="P:defense response"/>
    <property type="evidence" value="ECO:0007669"/>
    <property type="project" value="UniProtKB-KW"/>
</dbReference>
<accession>A0A7J7H7B4</accession>
<feature type="region of interest" description="Disordered" evidence="9">
    <location>
        <begin position="188"/>
        <end position="218"/>
    </location>
</feature>
<evidence type="ECO:0000256" key="4">
    <source>
        <dbReference type="ARBA" id="ARBA00023015"/>
    </source>
</evidence>
<dbReference type="PANTHER" id="PTHR31190:SF499">
    <property type="entry name" value="ETHYLENE-RESPONSIVE TRANSCRIPTION FACTOR ERF105"/>
    <property type="match status" value="1"/>
</dbReference>
<dbReference type="InterPro" id="IPR001471">
    <property type="entry name" value="AP2/ERF_dom"/>
</dbReference>
<keyword evidence="12" id="KW-1185">Reference proteome</keyword>
<evidence type="ECO:0000313" key="12">
    <source>
        <dbReference type="Proteomes" id="UP000593564"/>
    </source>
</evidence>
<reference evidence="11 12" key="2">
    <citation type="submission" date="2020-07" db="EMBL/GenBank/DDBJ databases">
        <title>Genome assembly of wild tea tree DASZ reveals pedigree and selection history of tea varieties.</title>
        <authorList>
            <person name="Zhang W."/>
        </authorList>
    </citation>
    <scope>NUCLEOTIDE SEQUENCE [LARGE SCALE GENOMIC DNA]</scope>
    <source>
        <strain evidence="12">cv. G240</strain>
        <tissue evidence="11">Leaf</tissue>
    </source>
</reference>
<reference evidence="12" key="1">
    <citation type="journal article" date="2020" name="Nat. Commun.">
        <title>Genome assembly of wild tea tree DASZ reveals pedigree and selection history of tea varieties.</title>
        <authorList>
            <person name="Zhang W."/>
            <person name="Zhang Y."/>
            <person name="Qiu H."/>
            <person name="Guo Y."/>
            <person name="Wan H."/>
            <person name="Zhang X."/>
            <person name="Scossa F."/>
            <person name="Alseekh S."/>
            <person name="Zhang Q."/>
            <person name="Wang P."/>
            <person name="Xu L."/>
            <person name="Schmidt M.H."/>
            <person name="Jia X."/>
            <person name="Li D."/>
            <person name="Zhu A."/>
            <person name="Guo F."/>
            <person name="Chen W."/>
            <person name="Ni D."/>
            <person name="Usadel B."/>
            <person name="Fernie A.R."/>
            <person name="Wen W."/>
        </authorList>
    </citation>
    <scope>NUCLEOTIDE SEQUENCE [LARGE SCALE GENOMIC DNA]</scope>
    <source>
        <strain evidence="12">cv. G240</strain>
    </source>
</reference>
<keyword evidence="5" id="KW-0238">DNA-binding</keyword>
<evidence type="ECO:0000256" key="8">
    <source>
        <dbReference type="ARBA" id="ARBA00023242"/>
    </source>
</evidence>
<dbReference type="GO" id="GO:0003700">
    <property type="term" value="F:DNA-binding transcription factor activity"/>
    <property type="evidence" value="ECO:0007669"/>
    <property type="project" value="InterPro"/>
</dbReference>
<sequence length="282" mass="31403">MASASDFISQHLFDDFATDDYFTANLNLSSTTTSTLSETQSSNSDDSPSISELRITSNCESVASASDLNLQIGNIEFDNFEFDTKPQITTPKHQSRLSDRRQMSIPPVKTIQGPNFSAGAQPQTANRKRHYRGVRQRPWGKFAAEIRDPNRKGARIWLGTFDTALEAAKAYDRAAFKLRGSKAILNFPHEIGHPPESDTPVENRRKRRRGGDAEEREGVVVVKREKVPESDVKTESVSTVCPLTPSSWTFWDCAEMKGIFDVPPLSPLSPHPSLGYSQLMVI</sequence>
<protein>
    <recommendedName>
        <fullName evidence="10">AP2/ERF domain-containing protein</fullName>
    </recommendedName>
</protein>
<evidence type="ECO:0000256" key="1">
    <source>
        <dbReference type="ARBA" id="ARBA00004123"/>
    </source>
</evidence>
<evidence type="ECO:0000313" key="11">
    <source>
        <dbReference type="EMBL" id="KAF5947676.1"/>
    </source>
</evidence>
<name>A0A7J7H7B4_CAMSI</name>
<keyword evidence="3" id="KW-0611">Plant defense</keyword>
<dbReference type="PANTHER" id="PTHR31190">
    <property type="entry name" value="DNA-BINDING DOMAIN"/>
    <property type="match status" value="1"/>
</dbReference>
<dbReference type="EMBL" id="JACBKZ010000006">
    <property type="protein sequence ID" value="KAF5947676.1"/>
    <property type="molecule type" value="Genomic_DNA"/>
</dbReference>
<evidence type="ECO:0000256" key="6">
    <source>
        <dbReference type="ARBA" id="ARBA00023159"/>
    </source>
</evidence>
<dbReference type="FunFam" id="3.30.730.10:FF:000001">
    <property type="entry name" value="Ethylene-responsive transcription factor 2"/>
    <property type="match status" value="1"/>
</dbReference>
<dbReference type="Pfam" id="PF00847">
    <property type="entry name" value="AP2"/>
    <property type="match status" value="1"/>
</dbReference>